<dbReference type="AlphaFoldDB" id="A0A557SKC8"/>
<dbReference type="InterPro" id="IPR050744">
    <property type="entry name" value="AI-2_Isomerase_LsrG"/>
</dbReference>
<protein>
    <submittedName>
        <fullName evidence="2">Antibiotic biosynthesis monooxygenase</fullName>
    </submittedName>
</protein>
<dbReference type="Pfam" id="PF03992">
    <property type="entry name" value="ABM"/>
    <property type="match status" value="1"/>
</dbReference>
<dbReference type="Proteomes" id="UP000316649">
    <property type="component" value="Unassembled WGS sequence"/>
</dbReference>
<dbReference type="PANTHER" id="PTHR33336">
    <property type="entry name" value="QUINOL MONOOXYGENASE YGIN-RELATED"/>
    <property type="match status" value="1"/>
</dbReference>
<dbReference type="SUPFAM" id="SSF54909">
    <property type="entry name" value="Dimeric alpha+beta barrel"/>
    <property type="match status" value="1"/>
</dbReference>
<dbReference type="Gene3D" id="3.30.70.100">
    <property type="match status" value="1"/>
</dbReference>
<dbReference type="InterPro" id="IPR011008">
    <property type="entry name" value="Dimeric_a/b-barrel"/>
</dbReference>
<evidence type="ECO:0000313" key="2">
    <source>
        <dbReference type="EMBL" id="TVO77895.1"/>
    </source>
</evidence>
<organism evidence="2 3">
    <name type="scientific">Sedimenticola selenatireducens</name>
    <dbReference type="NCBI Taxonomy" id="191960"/>
    <lineage>
        <taxon>Bacteria</taxon>
        <taxon>Pseudomonadati</taxon>
        <taxon>Pseudomonadota</taxon>
        <taxon>Gammaproteobacteria</taxon>
        <taxon>Chromatiales</taxon>
        <taxon>Sedimenticolaceae</taxon>
        <taxon>Sedimenticola</taxon>
    </lineage>
</organism>
<keyword evidence="2" id="KW-0560">Oxidoreductase</keyword>
<dbReference type="PANTHER" id="PTHR33336:SF1">
    <property type="entry name" value="(4S)-4-HYDROXY-5-PHOSPHONOOXYPENTANE-2,3-DIONE ISOMERASE"/>
    <property type="match status" value="1"/>
</dbReference>
<keyword evidence="3" id="KW-1185">Reference proteome</keyword>
<reference evidence="2 3" key="1">
    <citation type="submission" date="2019-07" db="EMBL/GenBank/DDBJ databases">
        <title>The pathways for chlorine oxyanion respiration interact through the shared metabolite chlorate.</title>
        <authorList>
            <person name="Barnum T.P."/>
            <person name="Cheng Y."/>
            <person name="Hill K.A."/>
            <person name="Lucas L.N."/>
            <person name="Carlson H.K."/>
            <person name="Coates J.D."/>
        </authorList>
    </citation>
    <scope>NUCLEOTIDE SEQUENCE [LARGE SCALE GENOMIC DNA]</scope>
    <source>
        <strain evidence="2 3">BK-1</strain>
    </source>
</reference>
<proteinExistence type="predicted"/>
<evidence type="ECO:0000313" key="3">
    <source>
        <dbReference type="Proteomes" id="UP000316649"/>
    </source>
</evidence>
<dbReference type="RefSeq" id="WP_144357619.1">
    <property type="nucleotide sequence ID" value="NZ_VMNH01000004.1"/>
</dbReference>
<sequence>MFIVTVVFEIKPEKLQNFMTEMLLQADNSLLLEPDCHQFDVCQETDEPNRVFLYEVYSNEPAFQVHLASEHFATFSAHTHEWINEKTVNTWLRS</sequence>
<dbReference type="OrthoDB" id="9812754at2"/>
<dbReference type="GO" id="GO:0004497">
    <property type="term" value="F:monooxygenase activity"/>
    <property type="evidence" value="ECO:0007669"/>
    <property type="project" value="UniProtKB-KW"/>
</dbReference>
<dbReference type="GO" id="GO:0005829">
    <property type="term" value="C:cytosol"/>
    <property type="evidence" value="ECO:0007669"/>
    <property type="project" value="TreeGrafter"/>
</dbReference>
<feature type="domain" description="ABM" evidence="1">
    <location>
        <begin position="2"/>
        <end position="91"/>
    </location>
</feature>
<keyword evidence="2" id="KW-0503">Monooxygenase</keyword>
<dbReference type="EMBL" id="VMNH01000004">
    <property type="protein sequence ID" value="TVO77895.1"/>
    <property type="molecule type" value="Genomic_DNA"/>
</dbReference>
<accession>A0A557SKC8</accession>
<evidence type="ECO:0000259" key="1">
    <source>
        <dbReference type="PROSITE" id="PS51725"/>
    </source>
</evidence>
<dbReference type="PROSITE" id="PS51725">
    <property type="entry name" value="ABM"/>
    <property type="match status" value="1"/>
</dbReference>
<gene>
    <name evidence="2" type="ORF">FHP88_03605</name>
</gene>
<dbReference type="InterPro" id="IPR007138">
    <property type="entry name" value="ABM_dom"/>
</dbReference>
<comment type="caution">
    <text evidence="2">The sequence shown here is derived from an EMBL/GenBank/DDBJ whole genome shotgun (WGS) entry which is preliminary data.</text>
</comment>
<name>A0A557SKC8_9GAMM</name>